<feature type="non-terminal residue" evidence="2">
    <location>
        <position position="1"/>
    </location>
</feature>
<accession>A0A6A5S520</accession>
<organism evidence="2 3">
    <name type="scientific">Clathrospora elynae</name>
    <dbReference type="NCBI Taxonomy" id="706981"/>
    <lineage>
        <taxon>Eukaryota</taxon>
        <taxon>Fungi</taxon>
        <taxon>Dikarya</taxon>
        <taxon>Ascomycota</taxon>
        <taxon>Pezizomycotina</taxon>
        <taxon>Dothideomycetes</taxon>
        <taxon>Pleosporomycetidae</taxon>
        <taxon>Pleosporales</taxon>
        <taxon>Diademaceae</taxon>
        <taxon>Clathrospora</taxon>
    </lineage>
</organism>
<evidence type="ECO:0000313" key="3">
    <source>
        <dbReference type="Proteomes" id="UP000800038"/>
    </source>
</evidence>
<gene>
    <name evidence="2" type="ORF">EJ02DRAFT_362433</name>
</gene>
<dbReference type="Proteomes" id="UP000800038">
    <property type="component" value="Unassembled WGS sequence"/>
</dbReference>
<feature type="region of interest" description="Disordered" evidence="1">
    <location>
        <begin position="96"/>
        <end position="184"/>
    </location>
</feature>
<feature type="compositionally biased region" description="Basic and acidic residues" evidence="1">
    <location>
        <begin position="136"/>
        <end position="147"/>
    </location>
</feature>
<sequence>YEALPTPTTPKPGEDLARLLAMIEHVPKEPSDEARNQHKERLQQKVSHAVQTFLAKNALLRDHNKLLTKINDESKTRRATKSTILGKARVMTWEDLENGRRERTEKEEKKAAKEAREAITGKKRGRARTSSSADTLEPKAKVARRSDTVTVNTQNAEAEAGPSEPRAKVVKKSKAQGAEASPLKLKANVVRSKMQVAEGKAHPLKSKDAVHMVPQVKKIKVVPKPWKAPEARMF</sequence>
<evidence type="ECO:0000313" key="2">
    <source>
        <dbReference type="EMBL" id="KAF1935013.1"/>
    </source>
</evidence>
<dbReference type="EMBL" id="ML976327">
    <property type="protein sequence ID" value="KAF1935013.1"/>
    <property type="molecule type" value="Genomic_DNA"/>
</dbReference>
<name>A0A6A5S520_9PLEO</name>
<feature type="compositionally biased region" description="Basic and acidic residues" evidence="1">
    <location>
        <begin position="97"/>
        <end position="120"/>
    </location>
</feature>
<evidence type="ECO:0000256" key="1">
    <source>
        <dbReference type="SAM" id="MobiDB-lite"/>
    </source>
</evidence>
<dbReference type="AlphaFoldDB" id="A0A6A5S520"/>
<dbReference type="OrthoDB" id="4357141at2759"/>
<proteinExistence type="predicted"/>
<reference evidence="2" key="1">
    <citation type="journal article" date="2020" name="Stud. Mycol.">
        <title>101 Dothideomycetes genomes: a test case for predicting lifestyles and emergence of pathogens.</title>
        <authorList>
            <person name="Haridas S."/>
            <person name="Albert R."/>
            <person name="Binder M."/>
            <person name="Bloem J."/>
            <person name="Labutti K."/>
            <person name="Salamov A."/>
            <person name="Andreopoulos B."/>
            <person name="Baker S."/>
            <person name="Barry K."/>
            <person name="Bills G."/>
            <person name="Bluhm B."/>
            <person name="Cannon C."/>
            <person name="Castanera R."/>
            <person name="Culley D."/>
            <person name="Daum C."/>
            <person name="Ezra D."/>
            <person name="Gonzalez J."/>
            <person name="Henrissat B."/>
            <person name="Kuo A."/>
            <person name="Liang C."/>
            <person name="Lipzen A."/>
            <person name="Lutzoni F."/>
            <person name="Magnuson J."/>
            <person name="Mondo S."/>
            <person name="Nolan M."/>
            <person name="Ohm R."/>
            <person name="Pangilinan J."/>
            <person name="Park H.-J."/>
            <person name="Ramirez L."/>
            <person name="Alfaro M."/>
            <person name="Sun H."/>
            <person name="Tritt A."/>
            <person name="Yoshinaga Y."/>
            <person name="Zwiers L.-H."/>
            <person name="Turgeon B."/>
            <person name="Goodwin S."/>
            <person name="Spatafora J."/>
            <person name="Crous P."/>
            <person name="Grigoriev I."/>
        </authorList>
    </citation>
    <scope>NUCLEOTIDE SEQUENCE</scope>
    <source>
        <strain evidence="2">CBS 161.51</strain>
    </source>
</reference>
<protein>
    <submittedName>
        <fullName evidence="2">Uncharacterized protein</fullName>
    </submittedName>
</protein>
<keyword evidence="3" id="KW-1185">Reference proteome</keyword>